<keyword evidence="1" id="KW-1185">Reference proteome</keyword>
<dbReference type="Pfam" id="PF02353">
    <property type="entry name" value="CMAS"/>
    <property type="match status" value="1"/>
</dbReference>
<reference evidence="2" key="2">
    <citation type="submission" date="2025-08" db="UniProtKB">
        <authorList>
            <consortium name="RefSeq"/>
        </authorList>
    </citation>
    <scope>IDENTIFICATION</scope>
    <source>
        <tissue evidence="2">Leaf</tissue>
    </source>
</reference>
<dbReference type="SUPFAM" id="SSF53335">
    <property type="entry name" value="S-adenosyl-L-methionine-dependent methyltransferases"/>
    <property type="match status" value="1"/>
</dbReference>
<evidence type="ECO:0000313" key="1">
    <source>
        <dbReference type="Proteomes" id="UP000087766"/>
    </source>
</evidence>
<dbReference type="GeneID" id="106767991"/>
<sequence>MATTSRLCVEHVENMGIHYYQTLRCWRKNFMERQNEILALGFNEKFIRTWEYYFDYCGAGFKLLTLGNYQVHYPVTILKYPMSMQRSKLMQSDQYSSER</sequence>
<accession>A0A1S3UQV1</accession>
<protein>
    <submittedName>
        <fullName evidence="2">Uncharacterized protein LOC106767991 isoform X1</fullName>
    </submittedName>
</protein>
<organism evidence="1 2">
    <name type="scientific">Vigna radiata var. radiata</name>
    <name type="common">Mung bean</name>
    <name type="synonym">Phaseolus aureus</name>
    <dbReference type="NCBI Taxonomy" id="3916"/>
    <lineage>
        <taxon>Eukaryota</taxon>
        <taxon>Viridiplantae</taxon>
        <taxon>Streptophyta</taxon>
        <taxon>Embryophyta</taxon>
        <taxon>Tracheophyta</taxon>
        <taxon>Spermatophyta</taxon>
        <taxon>Magnoliopsida</taxon>
        <taxon>eudicotyledons</taxon>
        <taxon>Gunneridae</taxon>
        <taxon>Pentapetalae</taxon>
        <taxon>rosids</taxon>
        <taxon>fabids</taxon>
        <taxon>Fabales</taxon>
        <taxon>Fabaceae</taxon>
        <taxon>Papilionoideae</taxon>
        <taxon>50 kb inversion clade</taxon>
        <taxon>NPAAA clade</taxon>
        <taxon>indigoferoid/millettioid clade</taxon>
        <taxon>Phaseoleae</taxon>
        <taxon>Vigna</taxon>
    </lineage>
</organism>
<dbReference type="RefSeq" id="XP_014508441.1">
    <property type="nucleotide sequence ID" value="XM_014652955.2"/>
</dbReference>
<proteinExistence type="predicted"/>
<dbReference type="AlphaFoldDB" id="A0A1S3UQV1"/>
<dbReference type="PANTHER" id="PTHR43675:SF30">
    <property type="entry name" value="CYCLOPROPANE-FATTY-ACYL-PHOSPHOLIPID SYNTHASE"/>
    <property type="match status" value="1"/>
</dbReference>
<gene>
    <name evidence="2" type="primary">LOC106767991</name>
</gene>
<dbReference type="Proteomes" id="UP000087766">
    <property type="component" value="Chromosome 7"/>
</dbReference>
<dbReference type="InterPro" id="IPR026669">
    <property type="entry name" value="Arsenite_MeTrfase-like"/>
</dbReference>
<dbReference type="KEGG" id="vra:106767991"/>
<dbReference type="OrthoDB" id="1646968at2759"/>
<dbReference type="PANTHER" id="PTHR43675">
    <property type="entry name" value="ARSENITE METHYLTRANSFERASE"/>
    <property type="match status" value="1"/>
</dbReference>
<dbReference type="GO" id="GO:0008168">
    <property type="term" value="F:methyltransferase activity"/>
    <property type="evidence" value="ECO:0007669"/>
    <property type="project" value="TreeGrafter"/>
</dbReference>
<dbReference type="InterPro" id="IPR029063">
    <property type="entry name" value="SAM-dependent_MTases_sf"/>
</dbReference>
<dbReference type="STRING" id="3916.A0A1S3UQV1"/>
<name>A0A1S3UQV1_VIGRR</name>
<dbReference type="Gene3D" id="3.40.50.150">
    <property type="entry name" value="Vaccinia Virus protein VP39"/>
    <property type="match status" value="1"/>
</dbReference>
<reference evidence="1" key="1">
    <citation type="journal article" date="2014" name="Nat. Commun.">
        <title>Genome sequence of mungbean and insights into evolution within Vigna species.</title>
        <authorList>
            <person name="Kang Y.J."/>
            <person name="Kim S.K."/>
            <person name="Kim M.Y."/>
            <person name="Lestari P."/>
            <person name="Kim K.H."/>
            <person name="Ha B.K."/>
            <person name="Jun T.H."/>
            <person name="Hwang W.J."/>
            <person name="Lee T."/>
            <person name="Lee J."/>
            <person name="Shim S."/>
            <person name="Yoon M.Y."/>
            <person name="Jang Y.E."/>
            <person name="Han K.S."/>
            <person name="Taeprayoon P."/>
            <person name="Yoon N."/>
            <person name="Somta P."/>
            <person name="Tanya P."/>
            <person name="Kim K.S."/>
            <person name="Gwag J.G."/>
            <person name="Moon J.K."/>
            <person name="Lee Y.H."/>
            <person name="Park B.S."/>
            <person name="Bombarely A."/>
            <person name="Doyle J.J."/>
            <person name="Jackson S.A."/>
            <person name="Schafleitner R."/>
            <person name="Srinives P."/>
            <person name="Varshney R.K."/>
            <person name="Lee S.H."/>
        </authorList>
    </citation>
    <scope>NUCLEOTIDE SEQUENCE [LARGE SCALE GENOMIC DNA]</scope>
    <source>
        <strain evidence="1">cv. VC1973A</strain>
    </source>
</reference>
<evidence type="ECO:0000313" key="2">
    <source>
        <dbReference type="RefSeq" id="XP_014508441.1"/>
    </source>
</evidence>